<evidence type="ECO:0000256" key="1">
    <source>
        <dbReference type="SAM" id="MobiDB-lite"/>
    </source>
</evidence>
<proteinExistence type="predicted"/>
<keyword evidence="3" id="KW-1185">Reference proteome</keyword>
<protein>
    <submittedName>
        <fullName evidence="2">Uncharacterized protein</fullName>
    </submittedName>
</protein>
<accession>A0AAW1UT11</accession>
<feature type="region of interest" description="Disordered" evidence="1">
    <location>
        <begin position="717"/>
        <end position="753"/>
    </location>
</feature>
<dbReference type="EMBL" id="JARQZJ010000092">
    <property type="protein sequence ID" value="KAK9883926.1"/>
    <property type="molecule type" value="Genomic_DNA"/>
</dbReference>
<gene>
    <name evidence="2" type="ORF">WA026_004866</name>
</gene>
<feature type="compositionally biased region" description="Polar residues" evidence="1">
    <location>
        <begin position="281"/>
        <end position="295"/>
    </location>
</feature>
<feature type="region of interest" description="Disordered" evidence="1">
    <location>
        <begin position="548"/>
        <end position="568"/>
    </location>
</feature>
<feature type="compositionally biased region" description="Polar residues" evidence="1">
    <location>
        <begin position="428"/>
        <end position="456"/>
    </location>
</feature>
<feature type="region of interest" description="Disordered" evidence="1">
    <location>
        <begin position="281"/>
        <end position="302"/>
    </location>
</feature>
<evidence type="ECO:0000313" key="2">
    <source>
        <dbReference type="EMBL" id="KAK9883926.1"/>
    </source>
</evidence>
<feature type="compositionally biased region" description="Polar residues" evidence="1">
    <location>
        <begin position="734"/>
        <end position="753"/>
    </location>
</feature>
<name>A0AAW1UT11_9CUCU</name>
<dbReference type="AlphaFoldDB" id="A0AAW1UT11"/>
<evidence type="ECO:0000313" key="3">
    <source>
        <dbReference type="Proteomes" id="UP001431783"/>
    </source>
</evidence>
<dbReference type="Proteomes" id="UP001431783">
    <property type="component" value="Unassembled WGS sequence"/>
</dbReference>
<feature type="region of interest" description="Disordered" evidence="1">
    <location>
        <begin position="424"/>
        <end position="459"/>
    </location>
</feature>
<organism evidence="2 3">
    <name type="scientific">Henosepilachna vigintioctopunctata</name>
    <dbReference type="NCBI Taxonomy" id="420089"/>
    <lineage>
        <taxon>Eukaryota</taxon>
        <taxon>Metazoa</taxon>
        <taxon>Ecdysozoa</taxon>
        <taxon>Arthropoda</taxon>
        <taxon>Hexapoda</taxon>
        <taxon>Insecta</taxon>
        <taxon>Pterygota</taxon>
        <taxon>Neoptera</taxon>
        <taxon>Endopterygota</taxon>
        <taxon>Coleoptera</taxon>
        <taxon>Polyphaga</taxon>
        <taxon>Cucujiformia</taxon>
        <taxon>Coccinelloidea</taxon>
        <taxon>Coccinellidae</taxon>
        <taxon>Epilachninae</taxon>
        <taxon>Epilachnini</taxon>
        <taxon>Henosepilachna</taxon>
    </lineage>
</organism>
<reference evidence="2 3" key="1">
    <citation type="submission" date="2023-03" db="EMBL/GenBank/DDBJ databases">
        <title>Genome insight into feeding habits of ladybird beetles.</title>
        <authorList>
            <person name="Li H.-S."/>
            <person name="Huang Y.-H."/>
            <person name="Pang H."/>
        </authorList>
    </citation>
    <scope>NUCLEOTIDE SEQUENCE [LARGE SCALE GENOMIC DNA]</scope>
    <source>
        <strain evidence="2">SYSU_2023b</strain>
        <tissue evidence="2">Whole body</tissue>
    </source>
</reference>
<sequence length="861" mass="94670">VFLIVSIPFMMKDPNQSQPITISNTETKCSSQRITISNTEASARVSTLGSEIQDRALESVHYHLEYITDRSSQPITISNTGPNCSSQPITISNIAPSVRVSPLLSQIQDPSARVSPLPSQIQDWALDAERSSQPITISNTGFKCSSQLIAISNTGSKCSSQPITISNTGLGSRVSQLTISNTGLKCSSQPITISNTGSKCSSQPITISNTGLGSGVSQLTISNKGLKCSSQPITISNTGPKCSSQPITISNTGPSCSSQPITISNIVPSVRVSPLLSQVQDSSARVSPSPSQIQDPSARVSPLPSQIQDWALETERSSQPIFHVKYTTQGRESAHYHLKCRTERSSQPITISNTGLSARVSQFSMSNTRLKGASKPITMSNTGLALESANQPSQIQDSSARVSPLRSRIQDRAIESPHYHVKYRTERSSQPITISNTGLTLESPNQPSQIQDSSARVSPLRSRIQDRAIESPHYHVKYRTERSSQPITISNTGLALESANQPSQIQDSSARVSPLRSRIQDRAIESPHYHVKYRTERSSQPITISNTGLALESPNQPSQIQDSSARVSPLRSQIQDRAIESPHYHVKYRTERSSQPITISNTGLALESANQPSQIQDSSARVSPLRSQIQDRAIESPHYHVKYRTERSSQPITISNTRLALESANQPSQIQDSSARVSSLRSQIQDRAIESHHYHVKYRTERSSQPITIPNTGLALESANQPSQIQDSRLALESANQPSQIQDSSARVSPLRSQIQDRAIESPHYHVKYRTERSSQPITISNTGLALESANQSSQIQDSSARVSPLRSQIQDRAIESPHYHFKYRSERSSQLIFHVKYRTQGLKSADYHLKYRTERSSQSS</sequence>
<feature type="compositionally biased region" description="Polar residues" evidence="1">
    <location>
        <begin position="718"/>
        <end position="727"/>
    </location>
</feature>
<feature type="non-terminal residue" evidence="2">
    <location>
        <position position="861"/>
    </location>
</feature>
<feature type="non-terminal residue" evidence="2">
    <location>
        <position position="1"/>
    </location>
</feature>
<comment type="caution">
    <text evidence="2">The sequence shown here is derived from an EMBL/GenBank/DDBJ whole genome shotgun (WGS) entry which is preliminary data.</text>
</comment>